<dbReference type="InParanoid" id="B4NHS0"/>
<dbReference type="OMA" id="NCEICNV"/>
<gene>
    <name evidence="2" type="primary">Dwil\GK14243</name>
    <name evidence="2" type="ORF">Dwil_GK14243</name>
</gene>
<dbReference type="Proteomes" id="UP000007798">
    <property type="component" value="Unassembled WGS sequence"/>
</dbReference>
<organism evidence="2 3">
    <name type="scientific">Drosophila willistoni</name>
    <name type="common">Fruit fly</name>
    <dbReference type="NCBI Taxonomy" id="7260"/>
    <lineage>
        <taxon>Eukaryota</taxon>
        <taxon>Metazoa</taxon>
        <taxon>Ecdysozoa</taxon>
        <taxon>Arthropoda</taxon>
        <taxon>Hexapoda</taxon>
        <taxon>Insecta</taxon>
        <taxon>Pterygota</taxon>
        <taxon>Neoptera</taxon>
        <taxon>Endopterygota</taxon>
        <taxon>Diptera</taxon>
        <taxon>Brachycera</taxon>
        <taxon>Muscomorpha</taxon>
        <taxon>Ephydroidea</taxon>
        <taxon>Drosophilidae</taxon>
        <taxon>Drosophila</taxon>
        <taxon>Sophophora</taxon>
    </lineage>
</organism>
<reference evidence="2 3" key="1">
    <citation type="journal article" date="2007" name="Nature">
        <title>Evolution of genes and genomes on the Drosophila phylogeny.</title>
        <authorList>
            <consortium name="Drosophila 12 Genomes Consortium"/>
            <person name="Clark A.G."/>
            <person name="Eisen M.B."/>
            <person name="Smith D.R."/>
            <person name="Bergman C.M."/>
            <person name="Oliver B."/>
            <person name="Markow T.A."/>
            <person name="Kaufman T.C."/>
            <person name="Kellis M."/>
            <person name="Gelbart W."/>
            <person name="Iyer V.N."/>
            <person name="Pollard D.A."/>
            <person name="Sackton T.B."/>
            <person name="Larracuente A.M."/>
            <person name="Singh N.D."/>
            <person name="Abad J.P."/>
            <person name="Abt D.N."/>
            <person name="Adryan B."/>
            <person name="Aguade M."/>
            <person name="Akashi H."/>
            <person name="Anderson W.W."/>
            <person name="Aquadro C.F."/>
            <person name="Ardell D.H."/>
            <person name="Arguello R."/>
            <person name="Artieri C.G."/>
            <person name="Barbash D.A."/>
            <person name="Barker D."/>
            <person name="Barsanti P."/>
            <person name="Batterham P."/>
            <person name="Batzoglou S."/>
            <person name="Begun D."/>
            <person name="Bhutkar A."/>
            <person name="Blanco E."/>
            <person name="Bosak S.A."/>
            <person name="Bradley R.K."/>
            <person name="Brand A.D."/>
            <person name="Brent M.R."/>
            <person name="Brooks A.N."/>
            <person name="Brown R.H."/>
            <person name="Butlin R.K."/>
            <person name="Caggese C."/>
            <person name="Calvi B.R."/>
            <person name="Bernardo de Carvalho A."/>
            <person name="Caspi A."/>
            <person name="Castrezana S."/>
            <person name="Celniker S.E."/>
            <person name="Chang J.L."/>
            <person name="Chapple C."/>
            <person name="Chatterji S."/>
            <person name="Chinwalla A."/>
            <person name="Civetta A."/>
            <person name="Clifton S.W."/>
            <person name="Comeron J.M."/>
            <person name="Costello J.C."/>
            <person name="Coyne J.A."/>
            <person name="Daub J."/>
            <person name="David R.G."/>
            <person name="Delcher A.L."/>
            <person name="Delehaunty K."/>
            <person name="Do C.B."/>
            <person name="Ebling H."/>
            <person name="Edwards K."/>
            <person name="Eickbush T."/>
            <person name="Evans J.D."/>
            <person name="Filipski A."/>
            <person name="Findeiss S."/>
            <person name="Freyhult E."/>
            <person name="Fulton L."/>
            <person name="Fulton R."/>
            <person name="Garcia A.C."/>
            <person name="Gardiner A."/>
            <person name="Garfield D.A."/>
            <person name="Garvin B.E."/>
            <person name="Gibson G."/>
            <person name="Gilbert D."/>
            <person name="Gnerre S."/>
            <person name="Godfrey J."/>
            <person name="Good R."/>
            <person name="Gotea V."/>
            <person name="Gravely B."/>
            <person name="Greenberg A.J."/>
            <person name="Griffiths-Jones S."/>
            <person name="Gross S."/>
            <person name="Guigo R."/>
            <person name="Gustafson E.A."/>
            <person name="Haerty W."/>
            <person name="Hahn M.W."/>
            <person name="Halligan D.L."/>
            <person name="Halpern A.L."/>
            <person name="Halter G.M."/>
            <person name="Han M.V."/>
            <person name="Heger A."/>
            <person name="Hillier L."/>
            <person name="Hinrichs A.S."/>
            <person name="Holmes I."/>
            <person name="Hoskins R.A."/>
            <person name="Hubisz M.J."/>
            <person name="Hultmark D."/>
            <person name="Huntley M.A."/>
            <person name="Jaffe D.B."/>
            <person name="Jagadeeshan S."/>
            <person name="Jeck W.R."/>
            <person name="Johnson J."/>
            <person name="Jones C.D."/>
            <person name="Jordan W.C."/>
            <person name="Karpen G.H."/>
            <person name="Kataoka E."/>
            <person name="Keightley P.D."/>
            <person name="Kheradpour P."/>
            <person name="Kirkness E.F."/>
            <person name="Koerich L.B."/>
            <person name="Kristiansen K."/>
            <person name="Kudrna D."/>
            <person name="Kulathinal R.J."/>
            <person name="Kumar S."/>
            <person name="Kwok R."/>
            <person name="Lander E."/>
            <person name="Langley C.H."/>
            <person name="Lapoint R."/>
            <person name="Lazzaro B.P."/>
            <person name="Lee S.J."/>
            <person name="Levesque L."/>
            <person name="Li R."/>
            <person name="Lin C.F."/>
            <person name="Lin M.F."/>
            <person name="Lindblad-Toh K."/>
            <person name="Llopart A."/>
            <person name="Long M."/>
            <person name="Low L."/>
            <person name="Lozovsky E."/>
            <person name="Lu J."/>
            <person name="Luo M."/>
            <person name="Machado C.A."/>
            <person name="Makalowski W."/>
            <person name="Marzo M."/>
            <person name="Matsuda M."/>
            <person name="Matzkin L."/>
            <person name="McAllister B."/>
            <person name="McBride C.S."/>
            <person name="McKernan B."/>
            <person name="McKernan K."/>
            <person name="Mendez-Lago M."/>
            <person name="Minx P."/>
            <person name="Mollenhauer M.U."/>
            <person name="Montooth K."/>
            <person name="Mount S.M."/>
            <person name="Mu X."/>
            <person name="Myers E."/>
            <person name="Negre B."/>
            <person name="Newfeld S."/>
            <person name="Nielsen R."/>
            <person name="Noor M.A."/>
            <person name="O'Grady P."/>
            <person name="Pachter L."/>
            <person name="Papaceit M."/>
            <person name="Parisi M.J."/>
            <person name="Parisi M."/>
            <person name="Parts L."/>
            <person name="Pedersen J.S."/>
            <person name="Pesole G."/>
            <person name="Phillippy A.M."/>
            <person name="Ponting C.P."/>
            <person name="Pop M."/>
            <person name="Porcelli D."/>
            <person name="Powell J.R."/>
            <person name="Prohaska S."/>
            <person name="Pruitt K."/>
            <person name="Puig M."/>
            <person name="Quesneville H."/>
            <person name="Ram K.R."/>
            <person name="Rand D."/>
            <person name="Rasmussen M.D."/>
            <person name="Reed L.K."/>
            <person name="Reenan R."/>
            <person name="Reily A."/>
            <person name="Remington K.A."/>
            <person name="Rieger T.T."/>
            <person name="Ritchie M.G."/>
            <person name="Robin C."/>
            <person name="Rogers Y.H."/>
            <person name="Rohde C."/>
            <person name="Rozas J."/>
            <person name="Rubenfield M.J."/>
            <person name="Ruiz A."/>
            <person name="Russo S."/>
            <person name="Salzberg S.L."/>
            <person name="Sanchez-Gracia A."/>
            <person name="Saranga D.J."/>
            <person name="Sato H."/>
            <person name="Schaeffer S.W."/>
            <person name="Schatz M.C."/>
            <person name="Schlenke T."/>
            <person name="Schwartz R."/>
            <person name="Segarra C."/>
            <person name="Singh R.S."/>
            <person name="Sirot L."/>
            <person name="Sirota M."/>
            <person name="Sisneros N.B."/>
            <person name="Smith C.D."/>
            <person name="Smith T.F."/>
            <person name="Spieth J."/>
            <person name="Stage D.E."/>
            <person name="Stark A."/>
            <person name="Stephan W."/>
            <person name="Strausberg R.L."/>
            <person name="Strempel S."/>
            <person name="Sturgill D."/>
            <person name="Sutton G."/>
            <person name="Sutton G.G."/>
            <person name="Tao W."/>
            <person name="Teichmann S."/>
            <person name="Tobari Y.N."/>
            <person name="Tomimura Y."/>
            <person name="Tsolas J.M."/>
            <person name="Valente V.L."/>
            <person name="Venter E."/>
            <person name="Venter J.C."/>
            <person name="Vicario S."/>
            <person name="Vieira F.G."/>
            <person name="Vilella A.J."/>
            <person name="Villasante A."/>
            <person name="Walenz B."/>
            <person name="Wang J."/>
            <person name="Wasserman M."/>
            <person name="Watts T."/>
            <person name="Wilson D."/>
            <person name="Wilson R.K."/>
            <person name="Wing R.A."/>
            <person name="Wolfner M.F."/>
            <person name="Wong A."/>
            <person name="Wong G.K."/>
            <person name="Wu C.I."/>
            <person name="Wu G."/>
            <person name="Yamamoto D."/>
            <person name="Yang H.P."/>
            <person name="Yang S.P."/>
            <person name="Yorke J.A."/>
            <person name="Yoshida K."/>
            <person name="Zdobnov E."/>
            <person name="Zhang P."/>
            <person name="Zhang Y."/>
            <person name="Zimin A.V."/>
            <person name="Baldwin J."/>
            <person name="Abdouelleil A."/>
            <person name="Abdulkadir J."/>
            <person name="Abebe A."/>
            <person name="Abera B."/>
            <person name="Abreu J."/>
            <person name="Acer S.C."/>
            <person name="Aftuck L."/>
            <person name="Alexander A."/>
            <person name="An P."/>
            <person name="Anderson E."/>
            <person name="Anderson S."/>
            <person name="Arachi H."/>
            <person name="Azer M."/>
            <person name="Bachantsang P."/>
            <person name="Barry A."/>
            <person name="Bayul T."/>
            <person name="Berlin A."/>
            <person name="Bessette D."/>
            <person name="Bloom T."/>
            <person name="Blye J."/>
            <person name="Boguslavskiy L."/>
            <person name="Bonnet C."/>
            <person name="Boukhgalter B."/>
            <person name="Bourzgui I."/>
            <person name="Brown A."/>
            <person name="Cahill P."/>
            <person name="Channer S."/>
            <person name="Cheshatsang Y."/>
            <person name="Chuda L."/>
            <person name="Citroen M."/>
            <person name="Collymore A."/>
            <person name="Cooke P."/>
            <person name="Costello M."/>
            <person name="D'Aco K."/>
            <person name="Daza R."/>
            <person name="De Haan G."/>
            <person name="DeGray S."/>
            <person name="DeMaso C."/>
            <person name="Dhargay N."/>
            <person name="Dooley K."/>
            <person name="Dooley E."/>
            <person name="Doricent M."/>
            <person name="Dorje P."/>
            <person name="Dorjee K."/>
            <person name="Dupes A."/>
            <person name="Elong R."/>
            <person name="Falk J."/>
            <person name="Farina A."/>
            <person name="Faro S."/>
            <person name="Ferguson D."/>
            <person name="Fisher S."/>
            <person name="Foley C.D."/>
            <person name="Franke A."/>
            <person name="Friedrich D."/>
            <person name="Gadbois L."/>
            <person name="Gearin G."/>
            <person name="Gearin C.R."/>
            <person name="Giannoukos G."/>
            <person name="Goode T."/>
            <person name="Graham J."/>
            <person name="Grandbois E."/>
            <person name="Grewal S."/>
            <person name="Gyaltsen K."/>
            <person name="Hafez N."/>
            <person name="Hagos B."/>
            <person name="Hall J."/>
            <person name="Henson C."/>
            <person name="Hollinger A."/>
            <person name="Honan T."/>
            <person name="Huard M.D."/>
            <person name="Hughes L."/>
            <person name="Hurhula B."/>
            <person name="Husby M.E."/>
            <person name="Kamat A."/>
            <person name="Kanga B."/>
            <person name="Kashin S."/>
            <person name="Khazanovich D."/>
            <person name="Kisner P."/>
            <person name="Lance K."/>
            <person name="Lara M."/>
            <person name="Lee W."/>
            <person name="Lennon N."/>
            <person name="Letendre F."/>
            <person name="LeVine R."/>
            <person name="Lipovsky A."/>
            <person name="Liu X."/>
            <person name="Liu J."/>
            <person name="Liu S."/>
            <person name="Lokyitsang T."/>
            <person name="Lokyitsang Y."/>
            <person name="Lubonja R."/>
            <person name="Lui A."/>
            <person name="MacDonald P."/>
            <person name="Magnisalis V."/>
            <person name="Maru K."/>
            <person name="Matthews C."/>
            <person name="McCusker W."/>
            <person name="McDonough S."/>
            <person name="Mehta T."/>
            <person name="Meldrim J."/>
            <person name="Meneus L."/>
            <person name="Mihai O."/>
            <person name="Mihalev A."/>
            <person name="Mihova T."/>
            <person name="Mittelman R."/>
            <person name="Mlenga V."/>
            <person name="Montmayeur A."/>
            <person name="Mulrain L."/>
            <person name="Navidi A."/>
            <person name="Naylor J."/>
            <person name="Negash T."/>
            <person name="Nguyen T."/>
            <person name="Nguyen N."/>
            <person name="Nicol R."/>
            <person name="Norbu C."/>
            <person name="Norbu N."/>
            <person name="Novod N."/>
            <person name="O'Neill B."/>
            <person name="Osman S."/>
            <person name="Markiewicz E."/>
            <person name="Oyono O.L."/>
            <person name="Patti C."/>
            <person name="Phunkhang P."/>
            <person name="Pierre F."/>
            <person name="Priest M."/>
            <person name="Raghuraman S."/>
            <person name="Rege F."/>
            <person name="Reyes R."/>
            <person name="Rise C."/>
            <person name="Rogov P."/>
            <person name="Ross K."/>
            <person name="Ryan E."/>
            <person name="Settipalli S."/>
            <person name="Shea T."/>
            <person name="Sherpa N."/>
            <person name="Shi L."/>
            <person name="Shih D."/>
            <person name="Sparrow T."/>
            <person name="Spaulding J."/>
            <person name="Stalker J."/>
            <person name="Stange-Thomann N."/>
            <person name="Stavropoulos S."/>
            <person name="Stone C."/>
            <person name="Strader C."/>
            <person name="Tesfaye S."/>
            <person name="Thomson T."/>
            <person name="Thoulutsang Y."/>
            <person name="Thoulutsang D."/>
            <person name="Topham K."/>
            <person name="Topping I."/>
            <person name="Tsamla T."/>
            <person name="Vassiliev H."/>
            <person name="Vo A."/>
            <person name="Wangchuk T."/>
            <person name="Wangdi T."/>
            <person name="Weiand M."/>
            <person name="Wilkinson J."/>
            <person name="Wilson A."/>
            <person name="Yadav S."/>
            <person name="Young G."/>
            <person name="Yu Q."/>
            <person name="Zembek L."/>
            <person name="Zhong D."/>
            <person name="Zimmer A."/>
            <person name="Zwirko Z."/>
            <person name="Jaffe D.B."/>
            <person name="Alvarez P."/>
            <person name="Brockman W."/>
            <person name="Butler J."/>
            <person name="Chin C."/>
            <person name="Gnerre S."/>
            <person name="Grabherr M."/>
            <person name="Kleber M."/>
            <person name="Mauceli E."/>
            <person name="MacCallum I."/>
        </authorList>
    </citation>
    <scope>NUCLEOTIDE SEQUENCE [LARGE SCALE GENOMIC DNA]</scope>
    <source>
        <strain evidence="3">Tucson 14030-0811.24</strain>
    </source>
</reference>
<keyword evidence="1" id="KW-0732">Signal</keyword>
<dbReference type="eggNOG" id="ENOG502TCFR">
    <property type="taxonomic scope" value="Eukaryota"/>
</dbReference>
<evidence type="ECO:0000256" key="1">
    <source>
        <dbReference type="SAM" id="SignalP"/>
    </source>
</evidence>
<dbReference type="FunCoup" id="B4NHS0">
    <property type="interactions" value="65"/>
</dbReference>
<keyword evidence="3" id="KW-1185">Reference proteome</keyword>
<dbReference type="OrthoDB" id="7880487at2759"/>
<feature type="signal peptide" evidence="1">
    <location>
        <begin position="1"/>
        <end position="25"/>
    </location>
</feature>
<evidence type="ECO:0008006" key="4">
    <source>
        <dbReference type="Google" id="ProtNLM"/>
    </source>
</evidence>
<sequence>MGRYLMLASCLMLLLAALQPALITAKPSTVVVNGVCLTCDNPNGESVYIDGQEYRSFSSPNSNGNVIINRPGYNGGGTIIRRGGNTIVNGRCQYCNVDP</sequence>
<dbReference type="HOGENOM" id="CLU_2348841_0_0_1"/>
<dbReference type="KEGG" id="dwi:6650839"/>
<evidence type="ECO:0000313" key="2">
    <source>
        <dbReference type="EMBL" id="EDW84680.1"/>
    </source>
</evidence>
<dbReference type="EMBL" id="CH964272">
    <property type="protein sequence ID" value="EDW84680.1"/>
    <property type="molecule type" value="Genomic_DNA"/>
</dbReference>
<dbReference type="AlphaFoldDB" id="B4NHS0"/>
<accession>B4NHS0</accession>
<dbReference type="PhylomeDB" id="B4NHS0"/>
<name>B4NHS0_DROWI</name>
<evidence type="ECO:0000313" key="3">
    <source>
        <dbReference type="Proteomes" id="UP000007798"/>
    </source>
</evidence>
<dbReference type="STRING" id="7260.B4NHS0"/>
<protein>
    <recommendedName>
        <fullName evidence="4">Immune-induced peptide 23</fullName>
    </recommendedName>
</protein>
<proteinExistence type="predicted"/>
<feature type="chain" id="PRO_5002819927" description="Immune-induced peptide 23" evidence="1">
    <location>
        <begin position="26"/>
        <end position="99"/>
    </location>
</feature>